<dbReference type="AlphaFoldDB" id="A0A0H3A8A5"/>
<dbReference type="GO" id="GO:0016020">
    <property type="term" value="C:membrane"/>
    <property type="evidence" value="ECO:0007669"/>
    <property type="project" value="InterPro"/>
</dbReference>
<evidence type="ECO:0000313" key="5">
    <source>
        <dbReference type="Proteomes" id="UP000009173"/>
    </source>
</evidence>
<dbReference type="HOGENOM" id="CLU_059326_2_1_7"/>
<evidence type="ECO:0000256" key="3">
    <source>
        <dbReference type="SAM" id="SignalP"/>
    </source>
</evidence>
<dbReference type="GO" id="GO:0120010">
    <property type="term" value="P:intermembrane phospholipid transfer"/>
    <property type="evidence" value="ECO:0007669"/>
    <property type="project" value="TreeGrafter"/>
</dbReference>
<dbReference type="KEGG" id="dvl:Dvul_1820"/>
<comment type="similarity">
    <text evidence="1">Belongs to the MlaA family.</text>
</comment>
<dbReference type="PANTHER" id="PTHR30035:SF3">
    <property type="entry name" value="INTERMEMBRANE PHOSPHOLIPID TRANSPORT SYSTEM LIPOPROTEIN MLAA"/>
    <property type="match status" value="1"/>
</dbReference>
<dbReference type="PRINTS" id="PR01805">
    <property type="entry name" value="VACJLIPOPROT"/>
</dbReference>
<dbReference type="InterPro" id="IPR007428">
    <property type="entry name" value="MlaA"/>
</dbReference>
<proteinExistence type="inferred from homology"/>
<dbReference type="RefSeq" id="WP_011792487.1">
    <property type="nucleotide sequence ID" value="NC_008751.1"/>
</dbReference>
<dbReference type="Proteomes" id="UP000009173">
    <property type="component" value="Chromosome"/>
</dbReference>
<accession>A0A0H3A8A5</accession>
<dbReference type="Pfam" id="PF04333">
    <property type="entry name" value="MlaA"/>
    <property type="match status" value="1"/>
</dbReference>
<organism evidence="4 5">
    <name type="scientific">Nitratidesulfovibrio vulgaris (strain DP4)</name>
    <name type="common">Desulfovibrio vulgaris</name>
    <dbReference type="NCBI Taxonomy" id="391774"/>
    <lineage>
        <taxon>Bacteria</taxon>
        <taxon>Pseudomonadati</taxon>
        <taxon>Thermodesulfobacteriota</taxon>
        <taxon>Desulfovibrionia</taxon>
        <taxon>Desulfovibrionales</taxon>
        <taxon>Desulfovibrionaceae</taxon>
        <taxon>Nitratidesulfovibrio</taxon>
    </lineage>
</organism>
<keyword evidence="2 3" id="KW-0732">Signal</keyword>
<evidence type="ECO:0000313" key="4">
    <source>
        <dbReference type="EMBL" id="ABM28837.1"/>
    </source>
</evidence>
<gene>
    <name evidence="4" type="ordered locus">Dvul_1820</name>
</gene>
<feature type="chain" id="PRO_5002604142" evidence="3">
    <location>
        <begin position="49"/>
        <end position="273"/>
    </location>
</feature>
<evidence type="ECO:0000256" key="2">
    <source>
        <dbReference type="ARBA" id="ARBA00022729"/>
    </source>
</evidence>
<feature type="signal peptide" evidence="3">
    <location>
        <begin position="1"/>
        <end position="48"/>
    </location>
</feature>
<keyword evidence="4" id="KW-0449">Lipoprotein</keyword>
<protein>
    <submittedName>
        <fullName evidence="4">VacJ family lipoprotein</fullName>
    </submittedName>
</protein>
<dbReference type="PANTHER" id="PTHR30035">
    <property type="entry name" value="LIPOPROTEIN VACJ-RELATED"/>
    <property type="match status" value="1"/>
</dbReference>
<reference evidence="5" key="1">
    <citation type="journal article" date="2009" name="Environ. Microbiol.">
        <title>Contribution of mobile genetic elements to Desulfovibrio vulgaris genome plasticity.</title>
        <authorList>
            <person name="Walker C.B."/>
            <person name="Stolyar S."/>
            <person name="Chivian D."/>
            <person name="Pinel N."/>
            <person name="Gabster J.A."/>
            <person name="Dehal P.S."/>
            <person name="He Z."/>
            <person name="Yang Z.K."/>
            <person name="Yen H.C."/>
            <person name="Zhou J."/>
            <person name="Wall J.D."/>
            <person name="Hazen T.C."/>
            <person name="Arkin A.P."/>
            <person name="Stahl D.A."/>
        </authorList>
    </citation>
    <scope>NUCLEOTIDE SEQUENCE [LARGE SCALE GENOMIC DNA]</scope>
    <source>
        <strain evidence="5">DP4</strain>
    </source>
</reference>
<name>A0A0H3A8A5_NITV4</name>
<dbReference type="EMBL" id="CP000527">
    <property type="protein sequence ID" value="ABM28837.1"/>
    <property type="molecule type" value="Genomic_DNA"/>
</dbReference>
<sequence length="273" mass="30097" precursor="true">MMFRSRQPVEPALCEAERCSRCAFTGVRLLAAVILCACLVGVSPGAHAAGDPAPYAAQTSDTLDDYDVPDAHLVADPLEGWNRMWFGFNDFVLLRIGKPVYKGYEAVTPEELRSGLRNFFHNILFPLRFVNNLLQGRFNAAGVEMGRFIVNTTVGMGGLIDVAKKDRPVVPVEDEDMGQTLGVWGFGEGFYLVWPFIGPSTLRDTAGFAGDYFLDPTWFALTLEESIAANGYKQLNGLGPAIDGYEGLKSGSVEPYTAVRNAYIQLRRDKIRR</sequence>
<evidence type="ECO:0000256" key="1">
    <source>
        <dbReference type="ARBA" id="ARBA00010634"/>
    </source>
</evidence>